<reference evidence="1 2" key="1">
    <citation type="submission" date="2019-03" db="EMBL/GenBank/DDBJ databases">
        <title>Genomic Encyclopedia of Type Strains, Phase IV (KMG-IV): sequencing the most valuable type-strain genomes for metagenomic binning, comparative biology and taxonomic classification.</title>
        <authorList>
            <person name="Goeker M."/>
        </authorList>
    </citation>
    <scope>NUCLEOTIDE SEQUENCE [LARGE SCALE GENOMIC DNA]</scope>
    <source>
        <strain evidence="1 2">DSM 5604</strain>
    </source>
</reference>
<dbReference type="EMBL" id="SNZA01000001">
    <property type="protein sequence ID" value="TDR15821.1"/>
    <property type="molecule type" value="Genomic_DNA"/>
</dbReference>
<gene>
    <name evidence="1" type="ORF">C8D85_1198</name>
</gene>
<evidence type="ECO:0008006" key="3">
    <source>
        <dbReference type="Google" id="ProtNLM"/>
    </source>
</evidence>
<organism evidence="1 2">
    <name type="scientific">Marinomonas communis</name>
    <dbReference type="NCBI Taxonomy" id="28254"/>
    <lineage>
        <taxon>Bacteria</taxon>
        <taxon>Pseudomonadati</taxon>
        <taxon>Pseudomonadota</taxon>
        <taxon>Gammaproteobacteria</taxon>
        <taxon>Oceanospirillales</taxon>
        <taxon>Oceanospirillaceae</taxon>
        <taxon>Marinomonas</taxon>
    </lineage>
</organism>
<dbReference type="Proteomes" id="UP000295729">
    <property type="component" value="Unassembled WGS sequence"/>
</dbReference>
<keyword evidence="2" id="KW-1185">Reference proteome</keyword>
<comment type="caution">
    <text evidence="1">The sequence shown here is derived from an EMBL/GenBank/DDBJ whole genome shotgun (WGS) entry which is preliminary data.</text>
</comment>
<dbReference type="AlphaFoldDB" id="A0A4V6PXS1"/>
<evidence type="ECO:0000313" key="2">
    <source>
        <dbReference type="Proteomes" id="UP000295729"/>
    </source>
</evidence>
<evidence type="ECO:0000313" key="1">
    <source>
        <dbReference type="EMBL" id="TDR15821.1"/>
    </source>
</evidence>
<proteinExistence type="predicted"/>
<sequence>METFLSTHEHKLKSLIYDVNYYEKNLKSLSSWWGRIALLGKINSLDVAATILDDMDSARTRFHRLQDSLIQSLIQQHGRKAVLHHQTRCQMAIDVLIRNLFERTADIGFLSDDPMVGAFLNSSESTEEQRLGIRQHLQNYVDKYTVYNDAILLKPSGEVVFQLSQNSRRTVQEPLVDQALGQPSQYVEYFGVSPLIDDANEHLFYAHSVMYQGKVVGVVVLCFRFRNEMHAIFDTLITADDPTMYVLTDASGKVIFQKNQFGRSYITQLPIHDDISVWHYDGQEMLLINTQGNAYQEYMGPEGWRACALMPMSVLKSKSDAGEVDFNELPPLKKLSGIFSPDLLDIRDRSTLINNDLELIVLNGVITAARNDSAEFMPVLEAIKNIGRDIDSVFADSIESLFSTILSTQLDETRLQAELAVDVLDRNLYERANDCRWWALDSRIGLALLEQPVNTEQISAILKDIHGLYTVYHDLYVFDEKKQYVTSSLDIESCHGKHVPESAAAVETLALKDLQEYSVSNFVPSERYDDQSTYIYNGAIRHPEHKDQVIGGIGTVFDATVEFRAILQDVLSSDENPQGDQAFAVFTNDEGQVISSSDNRFQVGDLFFPDVDLQVLQEQGSLSVVYEYESQYYLMGVALSKGYREFKNDDGYTDPILAWVMQPC</sequence>
<accession>A0A4V6PXS1</accession>
<protein>
    <recommendedName>
        <fullName evidence="3">Cache domain-containing protein</fullName>
    </recommendedName>
</protein>
<name>A0A4V6PXS1_9GAMM</name>